<gene>
    <name evidence="3" type="ORF">FHX44_111470</name>
</gene>
<organism evidence="3 4">
    <name type="scientific">Pseudonocardia hierapolitana</name>
    <dbReference type="NCBI Taxonomy" id="1128676"/>
    <lineage>
        <taxon>Bacteria</taxon>
        <taxon>Bacillati</taxon>
        <taxon>Actinomycetota</taxon>
        <taxon>Actinomycetes</taxon>
        <taxon>Pseudonocardiales</taxon>
        <taxon>Pseudonocardiaceae</taxon>
        <taxon>Pseudonocardia</taxon>
    </lineage>
</organism>
<name>A0A561SL63_9PSEU</name>
<proteinExistence type="predicted"/>
<dbReference type="Proteomes" id="UP000321261">
    <property type="component" value="Unassembled WGS sequence"/>
</dbReference>
<comment type="caution">
    <text evidence="3">The sequence shown here is derived from an EMBL/GenBank/DDBJ whole genome shotgun (WGS) entry which is preliminary data.</text>
</comment>
<evidence type="ECO:0000259" key="2">
    <source>
        <dbReference type="Pfam" id="PF13649"/>
    </source>
</evidence>
<dbReference type="PANTHER" id="PTHR43861">
    <property type="entry name" value="TRANS-ACONITATE 2-METHYLTRANSFERASE-RELATED"/>
    <property type="match status" value="1"/>
</dbReference>
<dbReference type="GO" id="GO:0008168">
    <property type="term" value="F:methyltransferase activity"/>
    <property type="evidence" value="ECO:0007669"/>
    <property type="project" value="UniProtKB-KW"/>
</dbReference>
<accession>A0A561SL63</accession>
<evidence type="ECO:0000256" key="1">
    <source>
        <dbReference type="ARBA" id="ARBA00022679"/>
    </source>
</evidence>
<keyword evidence="4" id="KW-1185">Reference proteome</keyword>
<dbReference type="PANTHER" id="PTHR43861:SF3">
    <property type="entry name" value="PUTATIVE (AFU_ORTHOLOGUE AFUA_2G14390)-RELATED"/>
    <property type="match status" value="1"/>
</dbReference>
<keyword evidence="3" id="KW-0489">Methyltransferase</keyword>
<dbReference type="InterPro" id="IPR041698">
    <property type="entry name" value="Methyltransf_25"/>
</dbReference>
<dbReference type="RefSeq" id="WP_212612369.1">
    <property type="nucleotide sequence ID" value="NZ_VIWU01000001.1"/>
</dbReference>
<evidence type="ECO:0000313" key="3">
    <source>
        <dbReference type="EMBL" id="TWF75586.1"/>
    </source>
</evidence>
<feature type="domain" description="Methyltransferase" evidence="2">
    <location>
        <begin position="45"/>
        <end position="139"/>
    </location>
</feature>
<dbReference type="EMBL" id="VIWU01000001">
    <property type="protein sequence ID" value="TWF75586.1"/>
    <property type="molecule type" value="Genomic_DNA"/>
</dbReference>
<keyword evidence="1 3" id="KW-0808">Transferase</keyword>
<protein>
    <submittedName>
        <fullName evidence="3">Methyltransferase family protein</fullName>
    </submittedName>
</protein>
<dbReference type="SUPFAM" id="SSF53335">
    <property type="entry name" value="S-adenosyl-L-methionine-dependent methyltransferases"/>
    <property type="match status" value="1"/>
</dbReference>
<dbReference type="GO" id="GO:0032259">
    <property type="term" value="P:methylation"/>
    <property type="evidence" value="ECO:0007669"/>
    <property type="project" value="UniProtKB-KW"/>
</dbReference>
<dbReference type="InterPro" id="IPR029063">
    <property type="entry name" value="SAM-dependent_MTases_sf"/>
</dbReference>
<dbReference type="Pfam" id="PF13649">
    <property type="entry name" value="Methyltransf_25"/>
    <property type="match status" value="1"/>
</dbReference>
<evidence type="ECO:0000313" key="4">
    <source>
        <dbReference type="Proteomes" id="UP000321261"/>
    </source>
</evidence>
<reference evidence="3 4" key="1">
    <citation type="submission" date="2019-06" db="EMBL/GenBank/DDBJ databases">
        <title>Sequencing the genomes of 1000 actinobacteria strains.</title>
        <authorList>
            <person name="Klenk H.-P."/>
        </authorList>
    </citation>
    <scope>NUCLEOTIDE SEQUENCE [LARGE SCALE GENOMIC DNA]</scope>
    <source>
        <strain evidence="3 4">DSM 45671</strain>
    </source>
</reference>
<dbReference type="CDD" id="cd02440">
    <property type="entry name" value="AdoMet_MTases"/>
    <property type="match status" value="1"/>
</dbReference>
<dbReference type="AlphaFoldDB" id="A0A561SL63"/>
<dbReference type="Gene3D" id="3.40.50.150">
    <property type="entry name" value="Vaccinia Virus protein VP39"/>
    <property type="match status" value="1"/>
</dbReference>
<sequence length="206" mass="21829">MTLDRDFWEGRWSQVLREHGDKVAKIPPNAWLTEAVGDLRPGRALDAGCGHGSDTLWLAARGWQVTAVDFSTAALAHARSTAETIGADVAGRIDWVEGDLAGWTPRSGRYDLVTCLYVHVAGSVEEMVQRMAAGVAPGGTLFLVGHRPIDPATGAPTPAAGQVQVSVDEAVAALGTGRWEFVVAEDRPRAQAGTGVDAVIHARRLS</sequence>